<name>A0A376ED29_CHRCU</name>
<reference evidence="2 3" key="1">
    <citation type="submission" date="2018-06" db="EMBL/GenBank/DDBJ databases">
        <authorList>
            <consortium name="Pathogen Informatics"/>
            <person name="Doyle S."/>
        </authorList>
    </citation>
    <scope>NUCLEOTIDE SEQUENCE [LARGE SCALE GENOMIC DNA]</scope>
    <source>
        <strain evidence="2 3">NCTC13533</strain>
    </source>
</reference>
<protein>
    <submittedName>
        <fullName evidence="2">Uncharacterized protein</fullName>
    </submittedName>
</protein>
<accession>A0A376ED29</accession>
<evidence type="ECO:0000256" key="1">
    <source>
        <dbReference type="SAM" id="SignalP"/>
    </source>
</evidence>
<dbReference type="Proteomes" id="UP000255224">
    <property type="component" value="Unassembled WGS sequence"/>
</dbReference>
<keyword evidence="1" id="KW-0732">Signal</keyword>
<feature type="signal peptide" evidence="1">
    <location>
        <begin position="1"/>
        <end position="29"/>
    </location>
</feature>
<evidence type="ECO:0000313" key="3">
    <source>
        <dbReference type="Proteomes" id="UP000255224"/>
    </source>
</evidence>
<dbReference type="EMBL" id="UFVQ01000003">
    <property type="protein sequence ID" value="STD06319.1"/>
    <property type="molecule type" value="Genomic_DNA"/>
</dbReference>
<proteinExistence type="predicted"/>
<feature type="chain" id="PRO_5016754680" evidence="1">
    <location>
        <begin position="30"/>
        <end position="68"/>
    </location>
</feature>
<organism evidence="2 3">
    <name type="scientific">Chryseobacterium carnipullorum</name>
    <dbReference type="NCBI Taxonomy" id="1124835"/>
    <lineage>
        <taxon>Bacteria</taxon>
        <taxon>Pseudomonadati</taxon>
        <taxon>Bacteroidota</taxon>
        <taxon>Flavobacteriia</taxon>
        <taxon>Flavobacteriales</taxon>
        <taxon>Weeksellaceae</taxon>
        <taxon>Chryseobacterium group</taxon>
        <taxon>Chryseobacterium</taxon>
    </lineage>
</organism>
<dbReference type="AlphaFoldDB" id="A0A376ED29"/>
<gene>
    <name evidence="2" type="ORF">NCTC13533_03981</name>
</gene>
<sequence>MIIKIKFLQMKKQLTYIAAAFFFAGTISAQKIDLNAMPKPGPTPAINIAKPKTFQLSNGLTVMVVEKQ</sequence>
<evidence type="ECO:0000313" key="2">
    <source>
        <dbReference type="EMBL" id="STD06319.1"/>
    </source>
</evidence>